<dbReference type="InterPro" id="IPR022562">
    <property type="entry name" value="DUF3466"/>
</dbReference>
<dbReference type="Proteomes" id="UP000253437">
    <property type="component" value="Unassembled WGS sequence"/>
</dbReference>
<comment type="caution">
    <text evidence="3">The sequence shown here is derived from an EMBL/GenBank/DDBJ whole genome shotgun (WGS) entry which is preliminary data.</text>
</comment>
<organism evidence="3 4">
    <name type="scientific">Vibrio harveyi</name>
    <name type="common">Beneckea harveyi</name>
    <dbReference type="NCBI Taxonomy" id="669"/>
    <lineage>
        <taxon>Bacteria</taxon>
        <taxon>Pseudomonadati</taxon>
        <taxon>Pseudomonadota</taxon>
        <taxon>Gammaproteobacteria</taxon>
        <taxon>Vibrionales</taxon>
        <taxon>Vibrionaceae</taxon>
        <taxon>Vibrio</taxon>
    </lineage>
</organism>
<name>A0A8B3DAK6_VIBHA</name>
<keyword evidence="1" id="KW-0812">Transmembrane</keyword>
<dbReference type="AlphaFoldDB" id="A0A8B3DAK6"/>
<gene>
    <name evidence="3" type="ORF">DS957_023545</name>
</gene>
<keyword evidence="1" id="KW-1133">Transmembrane helix</keyword>
<keyword evidence="1" id="KW-0472">Membrane</keyword>
<evidence type="ECO:0000256" key="2">
    <source>
        <dbReference type="SAM" id="SignalP"/>
    </source>
</evidence>
<proteinExistence type="predicted"/>
<dbReference type="EMBL" id="QOUW02000144">
    <property type="protein sequence ID" value="RIW04504.1"/>
    <property type="molecule type" value="Genomic_DNA"/>
</dbReference>
<protein>
    <submittedName>
        <fullName evidence="3">DUF3466 family protein</fullName>
    </submittedName>
</protein>
<evidence type="ECO:0000313" key="3">
    <source>
        <dbReference type="EMBL" id="RIW04504.1"/>
    </source>
</evidence>
<keyword evidence="2" id="KW-0732">Signal</keyword>
<reference evidence="3 4" key="1">
    <citation type="submission" date="2018-08" db="EMBL/GenBank/DDBJ databases">
        <title>Vibrio harveyi strains pathogenic to white snook Centropomus viridis Lockington (1877) and potential probiotic bacteria.</title>
        <authorList>
            <person name="Soto-Rodriguez S."/>
            <person name="Gomez-Gil B."/>
            <person name="Lozano-Olvera R."/>
        </authorList>
    </citation>
    <scope>NUCLEOTIDE SEQUENCE [LARGE SCALE GENOMIC DNA]</scope>
    <source>
        <strain evidence="3 4">CAIM 1508</strain>
    </source>
</reference>
<dbReference type="RefSeq" id="WP_114092888.1">
    <property type="nucleotide sequence ID" value="NZ_QOUW02000144.1"/>
</dbReference>
<feature type="signal peptide" evidence="2">
    <location>
        <begin position="1"/>
        <end position="23"/>
    </location>
</feature>
<dbReference type="Pfam" id="PF11949">
    <property type="entry name" value="DUF3466"/>
    <property type="match status" value="1"/>
</dbReference>
<feature type="chain" id="PRO_5032530317" evidence="2">
    <location>
        <begin position="24"/>
        <end position="575"/>
    </location>
</feature>
<feature type="transmembrane region" description="Helical" evidence="1">
    <location>
        <begin position="548"/>
        <end position="567"/>
    </location>
</feature>
<accession>A0A8B3DAK6</accession>
<evidence type="ECO:0000256" key="1">
    <source>
        <dbReference type="SAM" id="Phobius"/>
    </source>
</evidence>
<sequence>MSFKANIKFIALATAGFSISSQAALYQVVQVVPDNTNLSSFGSAIQSGDINDPITGQPYSLGCFEKEANCDASKFKIALDVRSTAMLEGKPIDVSELREEVPFAMDSSFAYRGSESGFKRYCDNEKKYKICSAWASTFWQAWSLGHNEASEPTVTAYVEGDHNTAFPLFNPNTKNSVVNALTKDAKSIGTVATGLDSKDTISPVKPNFTTAGDQAAIVATRAWATDGTITVGSVARKSGSNHSSKAAIWDDKGNALELEWQSKRLKGGKRLAQGSMRDFVTDGSTVYGVGYNSYQKDNYMDATVFVGDLNKKEDWVNKPVDGAQQRIKNKTLHSNSRLTGVNSNFVAIGEAKRSGQYLMPTGSAPNRLFVVNDVRAKTLRANYLQSGIFFDGASGKMGAINTYNEIVGRVDAEKVRASKGKPRRQRAFILPYAKNSKVSERAKTLFDGKAWYLDDLTNGSDSSDTSSTSYSQENNRFRIIDASDINDAGVISATALKCHSGYKTTANNATCSDKEEVVAVKLIPIKGKTAKNIVPRDVEKTPTKRNGAGLGLFTAFGLIILSITRNVKTRKINIK</sequence>
<evidence type="ECO:0000313" key="4">
    <source>
        <dbReference type="Proteomes" id="UP000253437"/>
    </source>
</evidence>